<evidence type="ECO:0000313" key="1">
    <source>
        <dbReference type="EMBL" id="KAI9921871.1"/>
    </source>
</evidence>
<proteinExistence type="predicted"/>
<name>A0ACC0WV90_9STRA</name>
<organism evidence="1 2">
    <name type="scientific">Peronosclerospora sorghi</name>
    <dbReference type="NCBI Taxonomy" id="230839"/>
    <lineage>
        <taxon>Eukaryota</taxon>
        <taxon>Sar</taxon>
        <taxon>Stramenopiles</taxon>
        <taxon>Oomycota</taxon>
        <taxon>Peronosporomycetes</taxon>
        <taxon>Peronosporales</taxon>
        <taxon>Peronosporaceae</taxon>
        <taxon>Peronosclerospora</taxon>
    </lineage>
</organism>
<comment type="caution">
    <text evidence="1">The sequence shown here is derived from an EMBL/GenBank/DDBJ whole genome shotgun (WGS) entry which is preliminary data.</text>
</comment>
<reference evidence="1 2" key="1">
    <citation type="journal article" date="2022" name="bioRxiv">
        <title>The genome of the oomycete Peronosclerospora sorghi, a cosmopolitan pathogen of maize and sorghum, is inflated with dispersed pseudogenes.</title>
        <authorList>
            <person name="Fletcher K."/>
            <person name="Martin F."/>
            <person name="Isakeit T."/>
            <person name="Cavanaugh K."/>
            <person name="Magill C."/>
            <person name="Michelmore R."/>
        </authorList>
    </citation>
    <scope>NUCLEOTIDE SEQUENCE [LARGE SCALE GENOMIC DNA]</scope>
    <source>
        <strain evidence="1">P6</strain>
    </source>
</reference>
<keyword evidence="2" id="KW-1185">Reference proteome</keyword>
<dbReference type="Proteomes" id="UP001163321">
    <property type="component" value="Chromosome 1"/>
</dbReference>
<protein>
    <submittedName>
        <fullName evidence="1">Uncharacterized protein</fullName>
    </submittedName>
</protein>
<accession>A0ACC0WV90</accession>
<evidence type="ECO:0000313" key="2">
    <source>
        <dbReference type="Proteomes" id="UP001163321"/>
    </source>
</evidence>
<sequence>MFPQHSEVFVRNLFTVWRNKVYATRDSNPQPPDSKSDTLSIAPAALLLLTTLIRHYIHSNLNSI</sequence>
<gene>
    <name evidence="1" type="ORF">PsorP6_001608</name>
</gene>
<dbReference type="EMBL" id="CM047580">
    <property type="protein sequence ID" value="KAI9921871.1"/>
    <property type="molecule type" value="Genomic_DNA"/>
</dbReference>